<organism evidence="1 2">
    <name type="scientific">Funneliformis mosseae</name>
    <name type="common">Endomycorrhizal fungus</name>
    <name type="synonym">Glomus mosseae</name>
    <dbReference type="NCBI Taxonomy" id="27381"/>
    <lineage>
        <taxon>Eukaryota</taxon>
        <taxon>Fungi</taxon>
        <taxon>Fungi incertae sedis</taxon>
        <taxon>Mucoromycota</taxon>
        <taxon>Glomeromycotina</taxon>
        <taxon>Glomeromycetes</taxon>
        <taxon>Glomerales</taxon>
        <taxon>Glomeraceae</taxon>
        <taxon>Funneliformis</taxon>
    </lineage>
</organism>
<proteinExistence type="predicted"/>
<sequence>LFSTNLVEAAGVGSNCSNDYQCDSQICRSHMISGRNQCHSSDDRPVGSVCLVNQACDSLSCYQAHKSPSNKICGH</sequence>
<accession>A0A9N9NBR7</accession>
<comment type="caution">
    <text evidence="1">The sequence shown here is derived from an EMBL/GenBank/DDBJ whole genome shotgun (WGS) entry which is preliminary data.</text>
</comment>
<keyword evidence="2" id="KW-1185">Reference proteome</keyword>
<reference evidence="1" key="1">
    <citation type="submission" date="2021-06" db="EMBL/GenBank/DDBJ databases">
        <authorList>
            <person name="Kallberg Y."/>
            <person name="Tangrot J."/>
            <person name="Rosling A."/>
        </authorList>
    </citation>
    <scope>NUCLEOTIDE SEQUENCE</scope>
    <source>
        <strain evidence="1">87-6 pot B 2015</strain>
    </source>
</reference>
<protein>
    <submittedName>
        <fullName evidence="1">8722_t:CDS:1</fullName>
    </submittedName>
</protein>
<name>A0A9N9NBR7_FUNMO</name>
<feature type="non-terminal residue" evidence="1">
    <location>
        <position position="75"/>
    </location>
</feature>
<dbReference type="EMBL" id="CAJVPP010012696">
    <property type="protein sequence ID" value="CAG8718525.1"/>
    <property type="molecule type" value="Genomic_DNA"/>
</dbReference>
<evidence type="ECO:0000313" key="2">
    <source>
        <dbReference type="Proteomes" id="UP000789375"/>
    </source>
</evidence>
<dbReference type="Proteomes" id="UP000789375">
    <property type="component" value="Unassembled WGS sequence"/>
</dbReference>
<dbReference type="AlphaFoldDB" id="A0A9N9NBR7"/>
<gene>
    <name evidence="1" type="ORF">FMOSSE_LOCUS14821</name>
</gene>
<evidence type="ECO:0000313" key="1">
    <source>
        <dbReference type="EMBL" id="CAG8718525.1"/>
    </source>
</evidence>